<organism evidence="1 2">
    <name type="scientific">Ceraceosorus guamensis</name>
    <dbReference type="NCBI Taxonomy" id="1522189"/>
    <lineage>
        <taxon>Eukaryota</taxon>
        <taxon>Fungi</taxon>
        <taxon>Dikarya</taxon>
        <taxon>Basidiomycota</taxon>
        <taxon>Ustilaginomycotina</taxon>
        <taxon>Exobasidiomycetes</taxon>
        <taxon>Ceraceosorales</taxon>
        <taxon>Ceraceosoraceae</taxon>
        <taxon>Ceraceosorus</taxon>
    </lineage>
</organism>
<dbReference type="GeneID" id="37035348"/>
<dbReference type="Proteomes" id="UP000245783">
    <property type="component" value="Unassembled WGS sequence"/>
</dbReference>
<keyword evidence="2" id="KW-1185">Reference proteome</keyword>
<evidence type="ECO:0000313" key="2">
    <source>
        <dbReference type="Proteomes" id="UP000245783"/>
    </source>
</evidence>
<dbReference type="RefSeq" id="XP_025370932.1">
    <property type="nucleotide sequence ID" value="XM_025513478.1"/>
</dbReference>
<protein>
    <recommendedName>
        <fullName evidence="3">NAD(P)-binding protein</fullName>
    </recommendedName>
</protein>
<evidence type="ECO:0000313" key="1">
    <source>
        <dbReference type="EMBL" id="PWN43772.1"/>
    </source>
</evidence>
<dbReference type="SUPFAM" id="SSF51735">
    <property type="entry name" value="NAD(P)-binding Rossmann-fold domains"/>
    <property type="match status" value="1"/>
</dbReference>
<proteinExistence type="predicted"/>
<name>A0A316W201_9BASI</name>
<dbReference type="Gene3D" id="3.40.50.720">
    <property type="entry name" value="NAD(P)-binding Rossmann-like Domain"/>
    <property type="match status" value="1"/>
</dbReference>
<dbReference type="EMBL" id="KZ819366">
    <property type="protein sequence ID" value="PWN43772.1"/>
    <property type="molecule type" value="Genomic_DNA"/>
</dbReference>
<dbReference type="InterPro" id="IPR036291">
    <property type="entry name" value="NAD(P)-bd_dom_sf"/>
</dbReference>
<sequence>MRKVITAADDKADVPPQAFPVFVDVRDVALAHVRCVERNVNSRYLIAKGTFSNQFVVDQVHEHFPSEAIKYKLPRGKKGEYADEDAKICILEHDKSQRELGVDYTHTRKETFYETIRDIFEHL</sequence>
<dbReference type="STRING" id="1522189.A0A316W201"/>
<dbReference type="InParanoid" id="A0A316W201"/>
<accession>A0A316W201</accession>
<dbReference type="OrthoDB" id="2735536at2759"/>
<evidence type="ECO:0008006" key="3">
    <source>
        <dbReference type="Google" id="ProtNLM"/>
    </source>
</evidence>
<reference evidence="1 2" key="1">
    <citation type="journal article" date="2018" name="Mol. Biol. Evol.">
        <title>Broad Genomic Sampling Reveals a Smut Pathogenic Ancestry of the Fungal Clade Ustilaginomycotina.</title>
        <authorList>
            <person name="Kijpornyongpan T."/>
            <person name="Mondo S.J."/>
            <person name="Barry K."/>
            <person name="Sandor L."/>
            <person name="Lee J."/>
            <person name="Lipzen A."/>
            <person name="Pangilinan J."/>
            <person name="LaButti K."/>
            <person name="Hainaut M."/>
            <person name="Henrissat B."/>
            <person name="Grigoriev I.V."/>
            <person name="Spatafora J.W."/>
            <person name="Aime M.C."/>
        </authorList>
    </citation>
    <scope>NUCLEOTIDE SEQUENCE [LARGE SCALE GENOMIC DNA]</scope>
    <source>
        <strain evidence="1 2">MCA 4658</strain>
    </source>
</reference>
<gene>
    <name evidence="1" type="ORF">IE81DRAFT_321933</name>
</gene>
<dbReference type="AlphaFoldDB" id="A0A316W201"/>